<evidence type="ECO:0000313" key="2">
    <source>
        <dbReference type="EMBL" id="KIN95349.1"/>
    </source>
</evidence>
<dbReference type="InParanoid" id="A0A0C3N2V9"/>
<organism evidence="2 3">
    <name type="scientific">Pisolithus tinctorius Marx 270</name>
    <dbReference type="NCBI Taxonomy" id="870435"/>
    <lineage>
        <taxon>Eukaryota</taxon>
        <taxon>Fungi</taxon>
        <taxon>Dikarya</taxon>
        <taxon>Basidiomycota</taxon>
        <taxon>Agaricomycotina</taxon>
        <taxon>Agaricomycetes</taxon>
        <taxon>Agaricomycetidae</taxon>
        <taxon>Boletales</taxon>
        <taxon>Sclerodermatineae</taxon>
        <taxon>Pisolithaceae</taxon>
        <taxon>Pisolithus</taxon>
    </lineage>
</organism>
<protein>
    <submittedName>
        <fullName evidence="2">Uncharacterized protein</fullName>
    </submittedName>
</protein>
<evidence type="ECO:0000313" key="3">
    <source>
        <dbReference type="Proteomes" id="UP000054217"/>
    </source>
</evidence>
<reference evidence="3" key="2">
    <citation type="submission" date="2015-01" db="EMBL/GenBank/DDBJ databases">
        <title>Evolutionary Origins and Diversification of the Mycorrhizal Mutualists.</title>
        <authorList>
            <consortium name="DOE Joint Genome Institute"/>
            <consortium name="Mycorrhizal Genomics Consortium"/>
            <person name="Kohler A."/>
            <person name="Kuo A."/>
            <person name="Nagy L.G."/>
            <person name="Floudas D."/>
            <person name="Copeland A."/>
            <person name="Barry K.W."/>
            <person name="Cichocki N."/>
            <person name="Veneault-Fourrey C."/>
            <person name="LaButti K."/>
            <person name="Lindquist E.A."/>
            <person name="Lipzen A."/>
            <person name="Lundell T."/>
            <person name="Morin E."/>
            <person name="Murat C."/>
            <person name="Riley R."/>
            <person name="Ohm R."/>
            <person name="Sun H."/>
            <person name="Tunlid A."/>
            <person name="Henrissat B."/>
            <person name="Grigoriev I.V."/>
            <person name="Hibbett D.S."/>
            <person name="Martin F."/>
        </authorList>
    </citation>
    <scope>NUCLEOTIDE SEQUENCE [LARGE SCALE GENOMIC DNA]</scope>
    <source>
        <strain evidence="3">Marx 270</strain>
    </source>
</reference>
<reference evidence="2 3" key="1">
    <citation type="submission" date="2014-04" db="EMBL/GenBank/DDBJ databases">
        <authorList>
            <consortium name="DOE Joint Genome Institute"/>
            <person name="Kuo A."/>
            <person name="Kohler A."/>
            <person name="Costa M.D."/>
            <person name="Nagy L.G."/>
            <person name="Floudas D."/>
            <person name="Copeland A."/>
            <person name="Barry K.W."/>
            <person name="Cichocki N."/>
            <person name="Veneault-Fourrey C."/>
            <person name="LaButti K."/>
            <person name="Lindquist E.A."/>
            <person name="Lipzen A."/>
            <person name="Lundell T."/>
            <person name="Morin E."/>
            <person name="Murat C."/>
            <person name="Sun H."/>
            <person name="Tunlid A."/>
            <person name="Henrissat B."/>
            <person name="Grigoriev I.V."/>
            <person name="Hibbett D.S."/>
            <person name="Martin F."/>
            <person name="Nordberg H.P."/>
            <person name="Cantor M.N."/>
            <person name="Hua S.X."/>
        </authorList>
    </citation>
    <scope>NUCLEOTIDE SEQUENCE [LARGE SCALE GENOMIC DNA]</scope>
    <source>
        <strain evidence="2 3">Marx 270</strain>
    </source>
</reference>
<name>A0A0C3N2V9_PISTI</name>
<evidence type="ECO:0000256" key="1">
    <source>
        <dbReference type="SAM" id="MobiDB-lite"/>
    </source>
</evidence>
<gene>
    <name evidence="2" type="ORF">M404DRAFT_1007655</name>
</gene>
<dbReference type="HOGENOM" id="CLU_2758794_0_0_1"/>
<dbReference type="EMBL" id="KN832070">
    <property type="protein sequence ID" value="KIN95349.1"/>
    <property type="molecule type" value="Genomic_DNA"/>
</dbReference>
<sequence length="70" mass="7532">MGLDFIIGRLYANSLLASLNTRQYIQSQGSETVVDPHMKAIDFADPQKLSGQEESSKDGEAPASPMAFAS</sequence>
<keyword evidence="3" id="KW-1185">Reference proteome</keyword>
<dbReference type="Proteomes" id="UP000054217">
    <property type="component" value="Unassembled WGS sequence"/>
</dbReference>
<feature type="region of interest" description="Disordered" evidence="1">
    <location>
        <begin position="44"/>
        <end position="70"/>
    </location>
</feature>
<dbReference type="AlphaFoldDB" id="A0A0C3N2V9"/>
<dbReference type="OrthoDB" id="2743740at2759"/>
<accession>A0A0C3N2V9</accession>
<proteinExistence type="predicted"/>